<evidence type="ECO:0000256" key="2">
    <source>
        <dbReference type="SAM" id="Phobius"/>
    </source>
</evidence>
<gene>
    <name evidence="3" type="ORF">J1N35_038098</name>
</gene>
<evidence type="ECO:0000256" key="1">
    <source>
        <dbReference type="SAM" id="MobiDB-lite"/>
    </source>
</evidence>
<feature type="compositionally biased region" description="Acidic residues" evidence="1">
    <location>
        <begin position="1"/>
        <end position="10"/>
    </location>
</feature>
<feature type="transmembrane region" description="Helical" evidence="2">
    <location>
        <begin position="27"/>
        <end position="47"/>
    </location>
</feature>
<organism evidence="3 4">
    <name type="scientific">Gossypium stocksii</name>
    <dbReference type="NCBI Taxonomy" id="47602"/>
    <lineage>
        <taxon>Eukaryota</taxon>
        <taxon>Viridiplantae</taxon>
        <taxon>Streptophyta</taxon>
        <taxon>Embryophyta</taxon>
        <taxon>Tracheophyta</taxon>
        <taxon>Spermatophyta</taxon>
        <taxon>Magnoliopsida</taxon>
        <taxon>eudicotyledons</taxon>
        <taxon>Gunneridae</taxon>
        <taxon>Pentapetalae</taxon>
        <taxon>rosids</taxon>
        <taxon>malvids</taxon>
        <taxon>Malvales</taxon>
        <taxon>Malvaceae</taxon>
        <taxon>Malvoideae</taxon>
        <taxon>Gossypium</taxon>
    </lineage>
</organism>
<proteinExistence type="predicted"/>
<sequence length="88" mass="9478">MVLSSEDEGSPGEKLHRKKRRDNPETYVSVVPIILALSITPPLISLVNSPSPPKPVNDDAFGIIVAYGPFSGFINFHTTSGEIGTLFP</sequence>
<keyword evidence="2" id="KW-0472">Membrane</keyword>
<keyword evidence="4" id="KW-1185">Reference proteome</keyword>
<protein>
    <recommendedName>
        <fullName evidence="5">Transmembrane protein</fullName>
    </recommendedName>
</protein>
<dbReference type="Proteomes" id="UP000828251">
    <property type="component" value="Unassembled WGS sequence"/>
</dbReference>
<dbReference type="EMBL" id="JAIQCV010000011">
    <property type="protein sequence ID" value="KAH1047314.1"/>
    <property type="molecule type" value="Genomic_DNA"/>
</dbReference>
<evidence type="ECO:0000313" key="4">
    <source>
        <dbReference type="Proteomes" id="UP000828251"/>
    </source>
</evidence>
<name>A0A9D3ZMB4_9ROSI</name>
<keyword evidence="2" id="KW-0812">Transmembrane</keyword>
<feature type="region of interest" description="Disordered" evidence="1">
    <location>
        <begin position="1"/>
        <end position="22"/>
    </location>
</feature>
<keyword evidence="2" id="KW-1133">Transmembrane helix</keyword>
<comment type="caution">
    <text evidence="3">The sequence shown here is derived from an EMBL/GenBank/DDBJ whole genome shotgun (WGS) entry which is preliminary data.</text>
</comment>
<accession>A0A9D3ZMB4</accession>
<reference evidence="3 4" key="1">
    <citation type="journal article" date="2021" name="Plant Biotechnol. J.">
        <title>Multi-omics assisted identification of the key and species-specific regulatory components of drought-tolerant mechanisms in Gossypium stocksii.</title>
        <authorList>
            <person name="Yu D."/>
            <person name="Ke L."/>
            <person name="Zhang D."/>
            <person name="Wu Y."/>
            <person name="Sun Y."/>
            <person name="Mei J."/>
            <person name="Sun J."/>
            <person name="Sun Y."/>
        </authorList>
    </citation>
    <scope>NUCLEOTIDE SEQUENCE [LARGE SCALE GENOMIC DNA]</scope>
    <source>
        <strain evidence="4">cv. E1</strain>
        <tissue evidence="3">Leaf</tissue>
    </source>
</reference>
<evidence type="ECO:0008006" key="5">
    <source>
        <dbReference type="Google" id="ProtNLM"/>
    </source>
</evidence>
<dbReference type="AlphaFoldDB" id="A0A9D3ZMB4"/>
<evidence type="ECO:0000313" key="3">
    <source>
        <dbReference type="EMBL" id="KAH1047314.1"/>
    </source>
</evidence>